<organism evidence="1 2">
    <name type="scientific">Porites lobata</name>
    <dbReference type="NCBI Taxonomy" id="104759"/>
    <lineage>
        <taxon>Eukaryota</taxon>
        <taxon>Metazoa</taxon>
        <taxon>Cnidaria</taxon>
        <taxon>Anthozoa</taxon>
        <taxon>Hexacorallia</taxon>
        <taxon>Scleractinia</taxon>
        <taxon>Fungiina</taxon>
        <taxon>Poritidae</taxon>
        <taxon>Porites</taxon>
    </lineage>
</organism>
<accession>A0ABN8NW29</accession>
<dbReference type="InterPro" id="IPR035983">
    <property type="entry name" value="Hect_E3_ubiquitin_ligase"/>
</dbReference>
<keyword evidence="2" id="KW-1185">Reference proteome</keyword>
<reference evidence="1 2" key="1">
    <citation type="submission" date="2022-05" db="EMBL/GenBank/DDBJ databases">
        <authorList>
            <consortium name="Genoscope - CEA"/>
            <person name="William W."/>
        </authorList>
    </citation>
    <scope>NUCLEOTIDE SEQUENCE [LARGE SCALE GENOMIC DNA]</scope>
</reference>
<sequence length="401" mass="45200">MFDYSVFDGPCTADSNQISQVTASCGSSSYGQHALATSSSSREENNGRCTNDLEMSSFIDHNDFEGIKYLLFLFATFCKSRDSSWRTTIKPVTVHRPLLKGEMIDIFRDPSILEYEVDFSIIGHTGIEEEGKGSGVVREVLTSFWHECFSSLTVGALQKVPSVRHDYQKGEWEAIGRLIVYGYSFAKYFPIALSPAFSYLSQDESKVLEKALGNDFDPKDEDLLDLLSNFNCYKSPAKTNIFNIVHELAHQELVQKPRYIVDCLAPIINRMRVYTPFQTMEDLQKLYNEKKPTAKRVINLLSANPTPGDEQNSLEHFKRFVKSLNGNDLGGPLQFLTGSNIILCETVTVTFTTLEGKSRRPIVHTCGPSLELPSTYQCYNELAEEFTAILNAKDSWSFNII</sequence>
<proteinExistence type="predicted"/>
<dbReference type="EMBL" id="CALNXK010000039">
    <property type="protein sequence ID" value="CAH3124357.1"/>
    <property type="molecule type" value="Genomic_DNA"/>
</dbReference>
<evidence type="ECO:0000313" key="2">
    <source>
        <dbReference type="Proteomes" id="UP001159405"/>
    </source>
</evidence>
<comment type="caution">
    <text evidence="1">The sequence shown here is derived from an EMBL/GenBank/DDBJ whole genome shotgun (WGS) entry which is preliminary data.</text>
</comment>
<dbReference type="Proteomes" id="UP001159405">
    <property type="component" value="Unassembled WGS sequence"/>
</dbReference>
<protein>
    <recommendedName>
        <fullName evidence="3">HECT domain-containing protein</fullName>
    </recommendedName>
</protein>
<evidence type="ECO:0000313" key="1">
    <source>
        <dbReference type="EMBL" id="CAH3124357.1"/>
    </source>
</evidence>
<gene>
    <name evidence="1" type="ORF">PLOB_00030539</name>
</gene>
<name>A0ABN8NW29_9CNID</name>
<dbReference type="SUPFAM" id="SSF56204">
    <property type="entry name" value="Hect, E3 ligase catalytic domain"/>
    <property type="match status" value="1"/>
</dbReference>
<evidence type="ECO:0008006" key="3">
    <source>
        <dbReference type="Google" id="ProtNLM"/>
    </source>
</evidence>